<evidence type="ECO:0008006" key="4">
    <source>
        <dbReference type="Google" id="ProtNLM"/>
    </source>
</evidence>
<evidence type="ECO:0000313" key="3">
    <source>
        <dbReference type="Proteomes" id="UP001264980"/>
    </source>
</evidence>
<reference evidence="2 3" key="1">
    <citation type="submission" date="2023-07" db="EMBL/GenBank/DDBJ databases">
        <title>Sorghum-associated microbial communities from plants grown in Nebraska, USA.</title>
        <authorList>
            <person name="Schachtman D."/>
        </authorList>
    </citation>
    <scope>NUCLEOTIDE SEQUENCE [LARGE SCALE GENOMIC DNA]</scope>
    <source>
        <strain evidence="2 3">BE57</strain>
    </source>
</reference>
<keyword evidence="1" id="KW-0732">Signal</keyword>
<comment type="caution">
    <text evidence="2">The sequence shown here is derived from an EMBL/GenBank/DDBJ whole genome shotgun (WGS) entry which is preliminary data.</text>
</comment>
<keyword evidence="3" id="KW-1185">Reference proteome</keyword>
<organism evidence="2 3">
    <name type="scientific">Dyadobacter fermentans</name>
    <dbReference type="NCBI Taxonomy" id="94254"/>
    <lineage>
        <taxon>Bacteria</taxon>
        <taxon>Pseudomonadati</taxon>
        <taxon>Bacteroidota</taxon>
        <taxon>Cytophagia</taxon>
        <taxon>Cytophagales</taxon>
        <taxon>Spirosomataceae</taxon>
        <taxon>Dyadobacter</taxon>
    </lineage>
</organism>
<feature type="signal peptide" evidence="1">
    <location>
        <begin position="1"/>
        <end position="18"/>
    </location>
</feature>
<gene>
    <name evidence="2" type="ORF">J2W84_005964</name>
</gene>
<name>A0ABU1R7J9_9BACT</name>
<accession>A0ABU1R7J9</accession>
<protein>
    <recommendedName>
        <fullName evidence="4">Secreted protein</fullName>
    </recommendedName>
</protein>
<sequence>MLSRYLLILFFCSQYASAQPYYTRMRGAFGADAYGIAPRAAVTAEAAFGYLKKSFWNVQAGVGAITSAHFRSPTVLGALTHCFVLNPYKRRPCIPQPGSYLVESFFEAGVGGFLVDRYDNGIYYNPDKQRLLTPSGVAGFRFHLVSRKWIYMLKLRYTPPLLHNALASHAGVGVGVGWR</sequence>
<feature type="chain" id="PRO_5046510517" description="Secreted protein" evidence="1">
    <location>
        <begin position="19"/>
        <end position="179"/>
    </location>
</feature>
<dbReference type="EMBL" id="JAVDTI010000008">
    <property type="protein sequence ID" value="MDR6808899.1"/>
    <property type="molecule type" value="Genomic_DNA"/>
</dbReference>
<dbReference type="Proteomes" id="UP001264980">
    <property type="component" value="Unassembled WGS sequence"/>
</dbReference>
<evidence type="ECO:0000313" key="2">
    <source>
        <dbReference type="EMBL" id="MDR6808899.1"/>
    </source>
</evidence>
<evidence type="ECO:0000256" key="1">
    <source>
        <dbReference type="SAM" id="SignalP"/>
    </source>
</evidence>
<proteinExistence type="predicted"/>
<dbReference type="RefSeq" id="WP_309991498.1">
    <property type="nucleotide sequence ID" value="NZ_JAVDTI010000008.1"/>
</dbReference>